<gene>
    <name evidence="7" type="ORF">CLV72_107172</name>
</gene>
<dbReference type="PRINTS" id="PR00385">
    <property type="entry name" value="P450"/>
</dbReference>
<evidence type="ECO:0000313" key="8">
    <source>
        <dbReference type="Proteomes" id="UP000237846"/>
    </source>
</evidence>
<keyword evidence="6" id="KW-0503">Monooxygenase</keyword>
<sequence>MTNRSSGVGSGGILNDPTEKAARIAFLSQSTAHYGDFWEFAPHIYVVAGSEPTREVFRRTGAQFSPPPGLFPLPRGVRRALRPGHLLPESLEAARRGFGHSAVAGHTAMIAAEARALAADWPQHAPCEVLPRLKRAFSRMGARFCFGADAPGLTHAEVPLSRARDGAPPRTVYLPRWVPTTARVRLRHRLGALAGRIGAVMDRRLAEGRTAEPDLLNAMIVASQAHDVPPGPVITHLLATILVATQEMSTRAGGWLLFNLARHPEWTERIAAEAAALPADPDRVGAGHVARLALADAFVRETLRLYPPNWLTSRVVVEPTELDGHRLRPGDRVMVSPYLLHRDARHYEEPAAFRPERWLAARGPGTAGAYLPFGAGPRLCPGAALASMELSLVLAWTARHHRLSCPAPWPFRLETEGALRPEDLRLVFHRRG</sequence>
<keyword evidence="3 5" id="KW-0479">Metal-binding</keyword>
<evidence type="ECO:0000256" key="4">
    <source>
        <dbReference type="ARBA" id="ARBA00023004"/>
    </source>
</evidence>
<dbReference type="PANTHER" id="PTHR24305">
    <property type="entry name" value="CYTOCHROME P450"/>
    <property type="match status" value="1"/>
</dbReference>
<name>A0A2T0PYY1_9ACTN</name>
<feature type="binding site" description="axial binding residue" evidence="5">
    <location>
        <position position="380"/>
    </location>
    <ligand>
        <name>heme</name>
        <dbReference type="ChEBI" id="CHEBI:30413"/>
    </ligand>
    <ligandPart>
        <name>Fe</name>
        <dbReference type="ChEBI" id="CHEBI:18248"/>
    </ligandPart>
</feature>
<dbReference type="SUPFAM" id="SSF48264">
    <property type="entry name" value="Cytochrome P450"/>
    <property type="match status" value="1"/>
</dbReference>
<dbReference type="PRINTS" id="PR00465">
    <property type="entry name" value="EP450IV"/>
</dbReference>
<comment type="similarity">
    <text evidence="2 6">Belongs to the cytochrome P450 family.</text>
</comment>
<dbReference type="Pfam" id="PF00067">
    <property type="entry name" value="p450"/>
    <property type="match status" value="1"/>
</dbReference>
<dbReference type="InterPro" id="IPR050121">
    <property type="entry name" value="Cytochrome_P450_monoxygenase"/>
</dbReference>
<dbReference type="EMBL" id="PVZC01000007">
    <property type="protein sequence ID" value="PRX96649.1"/>
    <property type="molecule type" value="Genomic_DNA"/>
</dbReference>
<dbReference type="GO" id="GO:0004497">
    <property type="term" value="F:monooxygenase activity"/>
    <property type="evidence" value="ECO:0007669"/>
    <property type="project" value="UniProtKB-KW"/>
</dbReference>
<dbReference type="GO" id="GO:0020037">
    <property type="term" value="F:heme binding"/>
    <property type="evidence" value="ECO:0007669"/>
    <property type="project" value="InterPro"/>
</dbReference>
<dbReference type="PANTHER" id="PTHR24305:SF166">
    <property type="entry name" value="CYTOCHROME P450 12A4, MITOCHONDRIAL-RELATED"/>
    <property type="match status" value="1"/>
</dbReference>
<dbReference type="GO" id="GO:0016705">
    <property type="term" value="F:oxidoreductase activity, acting on paired donors, with incorporation or reduction of molecular oxygen"/>
    <property type="evidence" value="ECO:0007669"/>
    <property type="project" value="InterPro"/>
</dbReference>
<dbReference type="PROSITE" id="PS00086">
    <property type="entry name" value="CYTOCHROME_P450"/>
    <property type="match status" value="1"/>
</dbReference>
<organism evidence="7 8">
    <name type="scientific">Allonocardiopsis opalescens</name>
    <dbReference type="NCBI Taxonomy" id="1144618"/>
    <lineage>
        <taxon>Bacteria</taxon>
        <taxon>Bacillati</taxon>
        <taxon>Actinomycetota</taxon>
        <taxon>Actinomycetes</taxon>
        <taxon>Streptosporangiales</taxon>
        <taxon>Allonocardiopsis</taxon>
    </lineage>
</organism>
<keyword evidence="4 5" id="KW-0408">Iron</keyword>
<dbReference type="Gene3D" id="1.10.630.10">
    <property type="entry name" value="Cytochrome P450"/>
    <property type="match status" value="1"/>
</dbReference>
<keyword evidence="5 6" id="KW-0349">Heme</keyword>
<evidence type="ECO:0000256" key="3">
    <source>
        <dbReference type="ARBA" id="ARBA00022723"/>
    </source>
</evidence>
<evidence type="ECO:0000256" key="6">
    <source>
        <dbReference type="RuleBase" id="RU000461"/>
    </source>
</evidence>
<dbReference type="InterPro" id="IPR002403">
    <property type="entry name" value="Cyt_P450_E_grp-IV"/>
</dbReference>
<keyword evidence="6" id="KW-0560">Oxidoreductase</keyword>
<dbReference type="InterPro" id="IPR017972">
    <property type="entry name" value="Cyt_P450_CS"/>
</dbReference>
<keyword evidence="8" id="KW-1185">Reference proteome</keyword>
<dbReference type="InterPro" id="IPR001128">
    <property type="entry name" value="Cyt_P450"/>
</dbReference>
<dbReference type="CDD" id="cd00302">
    <property type="entry name" value="cytochrome_P450"/>
    <property type="match status" value="1"/>
</dbReference>
<protein>
    <submittedName>
        <fullName evidence="7">Cytochrome P450</fullName>
    </submittedName>
</protein>
<dbReference type="Proteomes" id="UP000237846">
    <property type="component" value="Unassembled WGS sequence"/>
</dbReference>
<proteinExistence type="inferred from homology"/>
<dbReference type="AlphaFoldDB" id="A0A2T0PYY1"/>
<evidence type="ECO:0000313" key="7">
    <source>
        <dbReference type="EMBL" id="PRX96649.1"/>
    </source>
</evidence>
<evidence type="ECO:0000256" key="1">
    <source>
        <dbReference type="ARBA" id="ARBA00001971"/>
    </source>
</evidence>
<dbReference type="GO" id="GO:0005506">
    <property type="term" value="F:iron ion binding"/>
    <property type="evidence" value="ECO:0007669"/>
    <property type="project" value="InterPro"/>
</dbReference>
<reference evidence="7 8" key="1">
    <citation type="submission" date="2018-03" db="EMBL/GenBank/DDBJ databases">
        <title>Genomic Encyclopedia of Archaeal and Bacterial Type Strains, Phase II (KMG-II): from individual species to whole genera.</title>
        <authorList>
            <person name="Goeker M."/>
        </authorList>
    </citation>
    <scope>NUCLEOTIDE SEQUENCE [LARGE SCALE GENOMIC DNA]</scope>
    <source>
        <strain evidence="7 8">DSM 45601</strain>
    </source>
</reference>
<comment type="cofactor">
    <cofactor evidence="1 5">
        <name>heme</name>
        <dbReference type="ChEBI" id="CHEBI:30413"/>
    </cofactor>
</comment>
<evidence type="ECO:0000256" key="2">
    <source>
        <dbReference type="ARBA" id="ARBA00010617"/>
    </source>
</evidence>
<dbReference type="InterPro" id="IPR036396">
    <property type="entry name" value="Cyt_P450_sf"/>
</dbReference>
<comment type="caution">
    <text evidence="7">The sequence shown here is derived from an EMBL/GenBank/DDBJ whole genome shotgun (WGS) entry which is preliminary data.</text>
</comment>
<evidence type="ECO:0000256" key="5">
    <source>
        <dbReference type="PIRSR" id="PIRSR602403-1"/>
    </source>
</evidence>
<accession>A0A2T0PYY1</accession>